<dbReference type="AlphaFoldDB" id="A0A6B2NNJ3"/>
<dbReference type="FunFam" id="2.40.110.10:FF:000031">
    <property type="entry name" value="Acyl-CoA dehydrogenase, putative"/>
    <property type="match status" value="1"/>
</dbReference>
<dbReference type="InterPro" id="IPR052166">
    <property type="entry name" value="Diverse_Acyl-CoA_DH"/>
</dbReference>
<evidence type="ECO:0000256" key="6">
    <source>
        <dbReference type="ARBA" id="ARBA00051388"/>
    </source>
</evidence>
<dbReference type="Gene3D" id="1.10.540.10">
    <property type="entry name" value="Acyl-CoA dehydrogenase/oxidase, N-terminal domain"/>
    <property type="match status" value="1"/>
</dbReference>
<dbReference type="PANTHER" id="PTHR42803:SF1">
    <property type="entry name" value="BROAD-SPECIFICITY LINEAR ACYL-COA DEHYDROGENASE FADE5"/>
    <property type="match status" value="1"/>
</dbReference>
<dbReference type="InterPro" id="IPR025878">
    <property type="entry name" value="Acyl-CoA_dh-like_C_dom"/>
</dbReference>
<evidence type="ECO:0000259" key="13">
    <source>
        <dbReference type="Pfam" id="PF02771"/>
    </source>
</evidence>
<evidence type="ECO:0000256" key="3">
    <source>
        <dbReference type="ARBA" id="ARBA00022630"/>
    </source>
</evidence>
<comment type="cofactor">
    <cofactor evidence="1 10">
        <name>FAD</name>
        <dbReference type="ChEBI" id="CHEBI:57692"/>
    </cofactor>
</comment>
<gene>
    <name evidence="15" type="ORF">G0P99_02710</name>
</gene>
<dbReference type="InterPro" id="IPR013786">
    <property type="entry name" value="AcylCoA_DH/ox_N"/>
</dbReference>
<comment type="caution">
    <text evidence="15">The sequence shown here is derived from an EMBL/GenBank/DDBJ whole genome shotgun (WGS) entry which is preliminary data.</text>
</comment>
<comment type="similarity">
    <text evidence="2 10">Belongs to the acyl-CoA dehydrogenase family.</text>
</comment>
<dbReference type="InterPro" id="IPR006091">
    <property type="entry name" value="Acyl-CoA_Oxase/DH_mid-dom"/>
</dbReference>
<dbReference type="SUPFAM" id="SSF47203">
    <property type="entry name" value="Acyl-CoA dehydrogenase C-terminal domain-like"/>
    <property type="match status" value="1"/>
</dbReference>
<evidence type="ECO:0000256" key="2">
    <source>
        <dbReference type="ARBA" id="ARBA00009347"/>
    </source>
</evidence>
<dbReference type="InterPro" id="IPR036250">
    <property type="entry name" value="AcylCo_DH-like_C"/>
</dbReference>
<feature type="domain" description="Acetyl-CoA dehydrogenase-like C-terminal" evidence="14">
    <location>
        <begin position="458"/>
        <end position="583"/>
    </location>
</feature>
<dbReference type="Pfam" id="PF02770">
    <property type="entry name" value="Acyl-CoA_dh_M"/>
    <property type="match status" value="1"/>
</dbReference>
<reference evidence="15" key="1">
    <citation type="submission" date="2020-02" db="EMBL/GenBank/DDBJ databases">
        <title>Delineation of the pyrene-degrading pathway in Roseobacter clade bacteria by genomic analysis.</title>
        <authorList>
            <person name="Zhou H."/>
            <person name="Wang H."/>
        </authorList>
    </citation>
    <scope>NUCLEOTIDE SEQUENCE</scope>
    <source>
        <strain evidence="15">PrR005</strain>
    </source>
</reference>
<sequence>MSYQPPVKDLMFCIEHLSHWENVSTLAVYADHDLTDIGAALEGFAQFCAEQIAPLSQIGDTLGARYDNGRVTMPEADAQAYAQFVEMGWQAMTHPVEYGGFGLPRVVGAAAVEVLNAADMSFGLCPLLTDGAIEALLLTGSDEQKATYLEPLVAGRWSGTMNLTEPQAGSDLGRVSTKATRREDGTYGVSGTKIFITYGAHDLTENIIHLVLARTPEAPAGPKGLSLFIVPQKLVEPDGTLGAENAVNCVSIEHKLGVRASPTAVLEYDDATGFLIGEENRGLEYMFIMMNAARFSVGVQGIAISERAYQRALSYARERVQSRPVNGQARDAVAIIEHPDVRRMLMRMRCLTEGGRAMAAATAGLLDIAHHRDDPEAAAMAEFMVPLVKGFCSERAVEVASLGVQIHGGMGFIEETGAAQHYRDARILPIYEGTTAIQANDLLGRKVMRDGGETARRFAARIAETEAKLALGSANAQAIGQSLAQARGSFEGALNWLLETSRKDIDAAFAGSVPFLMLAGTLAAGWKLAKGALAAQTALDAGQDAPFMTRKIATALFFAEHILPDCAAEHARILHGARSLLDADFPD</sequence>
<dbReference type="GO" id="GO:0016627">
    <property type="term" value="F:oxidoreductase activity, acting on the CH-CH group of donors"/>
    <property type="evidence" value="ECO:0007669"/>
    <property type="project" value="InterPro"/>
</dbReference>
<dbReference type="Pfam" id="PF02771">
    <property type="entry name" value="Acyl-CoA_dh_N"/>
    <property type="match status" value="1"/>
</dbReference>
<proteinExistence type="inferred from homology"/>
<accession>A0A6B2NNJ3</accession>
<evidence type="ECO:0000259" key="12">
    <source>
        <dbReference type="Pfam" id="PF02770"/>
    </source>
</evidence>
<evidence type="ECO:0000256" key="5">
    <source>
        <dbReference type="ARBA" id="ARBA00023002"/>
    </source>
</evidence>
<feature type="domain" description="Acyl-CoA oxidase/dehydrogenase middle" evidence="12">
    <location>
        <begin position="161"/>
        <end position="270"/>
    </location>
</feature>
<comment type="function">
    <text evidence="7">Involved in the assimilation of dimethylsulphoniopropionate (DMSP), an important compound in the fixation of carbon in marine phytoplankton, by mediating the conversion of 3-(methylthio)propanoyl-CoA (MMPA-CoA) to 3-(methylthio)acryloyl-CoA (MTA-CoA).</text>
</comment>
<protein>
    <recommendedName>
        <fullName evidence="9">3-methylmercaptopropionyl-CoA dehydrogenase</fullName>
        <ecNumber evidence="8">1.3.99.41</ecNumber>
    </recommendedName>
</protein>
<feature type="domain" description="Acyl-CoA dehydrogenase/oxidase C-terminal" evidence="11">
    <location>
        <begin position="280"/>
        <end position="442"/>
    </location>
</feature>
<dbReference type="InterPro" id="IPR046373">
    <property type="entry name" value="Acyl-CoA_Oxase/DH_mid-dom_sf"/>
</dbReference>
<evidence type="ECO:0000256" key="9">
    <source>
        <dbReference type="ARBA" id="ARBA00069043"/>
    </source>
</evidence>
<keyword evidence="3 10" id="KW-0285">Flavoprotein</keyword>
<dbReference type="Gene3D" id="2.40.110.10">
    <property type="entry name" value="Butyryl-CoA Dehydrogenase, subunit A, domain 2"/>
    <property type="match status" value="1"/>
</dbReference>
<keyword evidence="5 10" id="KW-0560">Oxidoreductase</keyword>
<dbReference type="InterPro" id="IPR009100">
    <property type="entry name" value="AcylCoA_DH/oxidase_NM_dom_sf"/>
</dbReference>
<name>A0A6B2NNJ3_9RHOB</name>
<feature type="domain" description="Acyl-CoA dehydrogenase/oxidase N-terminal" evidence="13">
    <location>
        <begin position="44"/>
        <end position="155"/>
    </location>
</feature>
<dbReference type="InterPro" id="IPR037069">
    <property type="entry name" value="AcylCoA_DH/ox_N_sf"/>
</dbReference>
<dbReference type="EMBL" id="JAAGOX010000003">
    <property type="protein sequence ID" value="NDW43864.1"/>
    <property type="molecule type" value="Genomic_DNA"/>
</dbReference>
<dbReference type="InterPro" id="IPR009075">
    <property type="entry name" value="AcylCo_DH/oxidase_C"/>
</dbReference>
<comment type="catalytic activity">
    <reaction evidence="6">
        <text>3-(methylsulfanyl)propanoyl-CoA + oxidized [electron-transfer flavoprotein] + H(+) = 3-(methylsulfanyl)acryloyl-CoA + reduced [electron-transfer flavoprotein]</text>
        <dbReference type="Rhea" id="RHEA:52612"/>
        <dbReference type="Rhea" id="RHEA-COMP:10685"/>
        <dbReference type="Rhea" id="RHEA-COMP:10686"/>
        <dbReference type="ChEBI" id="CHEBI:15378"/>
        <dbReference type="ChEBI" id="CHEBI:57692"/>
        <dbReference type="ChEBI" id="CHEBI:58307"/>
        <dbReference type="ChEBI" id="CHEBI:82815"/>
        <dbReference type="ChEBI" id="CHEBI:84994"/>
        <dbReference type="EC" id="1.3.99.41"/>
    </reaction>
    <physiologicalReaction direction="left-to-right" evidence="6">
        <dbReference type="Rhea" id="RHEA:52613"/>
    </physiologicalReaction>
</comment>
<evidence type="ECO:0000256" key="4">
    <source>
        <dbReference type="ARBA" id="ARBA00022827"/>
    </source>
</evidence>
<dbReference type="Pfam" id="PF12806">
    <property type="entry name" value="Acyl-CoA_dh_C"/>
    <property type="match status" value="1"/>
</dbReference>
<evidence type="ECO:0000256" key="1">
    <source>
        <dbReference type="ARBA" id="ARBA00001974"/>
    </source>
</evidence>
<dbReference type="Pfam" id="PF00441">
    <property type="entry name" value="Acyl-CoA_dh_1"/>
    <property type="match status" value="1"/>
</dbReference>
<evidence type="ECO:0000256" key="10">
    <source>
        <dbReference type="RuleBase" id="RU362125"/>
    </source>
</evidence>
<dbReference type="Gene3D" id="1.20.140.10">
    <property type="entry name" value="Butyryl-CoA Dehydrogenase, subunit A, domain 3"/>
    <property type="match status" value="1"/>
</dbReference>
<dbReference type="PANTHER" id="PTHR42803">
    <property type="entry name" value="ACYL-COA DEHYDROGENASE"/>
    <property type="match status" value="1"/>
</dbReference>
<keyword evidence="4 10" id="KW-0274">FAD</keyword>
<dbReference type="SUPFAM" id="SSF56645">
    <property type="entry name" value="Acyl-CoA dehydrogenase NM domain-like"/>
    <property type="match status" value="1"/>
</dbReference>
<evidence type="ECO:0000259" key="11">
    <source>
        <dbReference type="Pfam" id="PF00441"/>
    </source>
</evidence>
<evidence type="ECO:0000259" key="14">
    <source>
        <dbReference type="Pfam" id="PF12806"/>
    </source>
</evidence>
<dbReference type="GO" id="GO:0050660">
    <property type="term" value="F:flavin adenine dinucleotide binding"/>
    <property type="evidence" value="ECO:0007669"/>
    <property type="project" value="InterPro"/>
</dbReference>
<evidence type="ECO:0000313" key="15">
    <source>
        <dbReference type="EMBL" id="NDW43864.1"/>
    </source>
</evidence>
<dbReference type="EC" id="1.3.99.41" evidence="8"/>
<evidence type="ECO:0000256" key="8">
    <source>
        <dbReference type="ARBA" id="ARBA00066694"/>
    </source>
</evidence>
<evidence type="ECO:0000256" key="7">
    <source>
        <dbReference type="ARBA" id="ARBA00058683"/>
    </source>
</evidence>
<organism evidence="15">
    <name type="scientific">Ruegeria sp. PrR005</name>
    <dbReference type="NCBI Taxonomy" id="2706882"/>
    <lineage>
        <taxon>Bacteria</taxon>
        <taxon>Pseudomonadati</taxon>
        <taxon>Pseudomonadota</taxon>
        <taxon>Alphaproteobacteria</taxon>
        <taxon>Rhodobacterales</taxon>
        <taxon>Roseobacteraceae</taxon>
        <taxon>Ruegeria</taxon>
    </lineage>
</organism>